<feature type="domain" description="EF-hand" evidence="3">
    <location>
        <begin position="13"/>
        <end position="48"/>
    </location>
</feature>
<dbReference type="Pfam" id="PF13499">
    <property type="entry name" value="EF-hand_7"/>
    <property type="match status" value="1"/>
</dbReference>
<protein>
    <recommendedName>
        <fullName evidence="3">EF-hand domain-containing protein</fullName>
    </recommendedName>
</protein>
<dbReference type="PROSITE" id="PS50222">
    <property type="entry name" value="EF_HAND_2"/>
    <property type="match status" value="1"/>
</dbReference>
<dbReference type="InterPro" id="IPR002048">
    <property type="entry name" value="EF_hand_dom"/>
</dbReference>
<dbReference type="PANTHER" id="PTHR46311:SF5">
    <property type="entry name" value="EF-HAND DOMAIN-CONTAINING PROTEIN"/>
    <property type="match status" value="1"/>
</dbReference>
<dbReference type="Gene3D" id="1.10.238.10">
    <property type="entry name" value="EF-hand"/>
    <property type="match status" value="1"/>
</dbReference>
<evidence type="ECO:0000313" key="5">
    <source>
        <dbReference type="Proteomes" id="UP000298416"/>
    </source>
</evidence>
<dbReference type="SUPFAM" id="SSF47473">
    <property type="entry name" value="EF-hand"/>
    <property type="match status" value="1"/>
</dbReference>
<keyword evidence="2" id="KW-0106">Calcium</keyword>
<dbReference type="PROSITE" id="PS00018">
    <property type="entry name" value="EF_HAND_1"/>
    <property type="match status" value="2"/>
</dbReference>
<name>A0A8X8WP51_SALSN</name>
<dbReference type="InterPro" id="IPR011992">
    <property type="entry name" value="EF-hand-dom_pair"/>
</dbReference>
<organism evidence="4">
    <name type="scientific">Salvia splendens</name>
    <name type="common">Scarlet sage</name>
    <dbReference type="NCBI Taxonomy" id="180675"/>
    <lineage>
        <taxon>Eukaryota</taxon>
        <taxon>Viridiplantae</taxon>
        <taxon>Streptophyta</taxon>
        <taxon>Embryophyta</taxon>
        <taxon>Tracheophyta</taxon>
        <taxon>Spermatophyta</taxon>
        <taxon>Magnoliopsida</taxon>
        <taxon>eudicotyledons</taxon>
        <taxon>Gunneridae</taxon>
        <taxon>Pentapetalae</taxon>
        <taxon>asterids</taxon>
        <taxon>lamiids</taxon>
        <taxon>Lamiales</taxon>
        <taxon>Lamiaceae</taxon>
        <taxon>Nepetoideae</taxon>
        <taxon>Mentheae</taxon>
        <taxon>Salviinae</taxon>
        <taxon>Salvia</taxon>
        <taxon>Salvia subgen. Calosphace</taxon>
        <taxon>core Calosphace</taxon>
    </lineage>
</organism>
<evidence type="ECO:0000256" key="1">
    <source>
        <dbReference type="ARBA" id="ARBA00022737"/>
    </source>
</evidence>
<gene>
    <name evidence="4" type="ORF">SASPL_143853</name>
</gene>
<dbReference type="GO" id="GO:0005509">
    <property type="term" value="F:calcium ion binding"/>
    <property type="evidence" value="ECO:0007669"/>
    <property type="project" value="InterPro"/>
</dbReference>
<evidence type="ECO:0000313" key="4">
    <source>
        <dbReference type="EMBL" id="KAG6397683.1"/>
    </source>
</evidence>
<dbReference type="FunFam" id="1.10.238.10:FF:000235">
    <property type="entry name" value="Probable calcium-binding protein CML15"/>
    <property type="match status" value="1"/>
</dbReference>
<dbReference type="InterPro" id="IPR051111">
    <property type="entry name" value="Ca-binding_regulatory"/>
</dbReference>
<dbReference type="EMBL" id="PNBA02000016">
    <property type="protein sequence ID" value="KAG6397683.1"/>
    <property type="molecule type" value="Genomic_DNA"/>
</dbReference>
<proteinExistence type="predicted"/>
<keyword evidence="1" id="KW-0677">Repeat</keyword>
<keyword evidence="5" id="KW-1185">Reference proteome</keyword>
<accession>A0A8X8WP51</accession>
<reference evidence="4" key="2">
    <citation type="submission" date="2020-08" db="EMBL/GenBank/DDBJ databases">
        <title>Plant Genome Project.</title>
        <authorList>
            <person name="Zhang R.-G."/>
        </authorList>
    </citation>
    <scope>NUCLEOTIDE SEQUENCE</scope>
    <source>
        <strain evidence="4">Huo1</strain>
        <tissue evidence="4">Leaf</tissue>
    </source>
</reference>
<reference evidence="4" key="1">
    <citation type="submission" date="2018-01" db="EMBL/GenBank/DDBJ databases">
        <authorList>
            <person name="Mao J.F."/>
        </authorList>
    </citation>
    <scope>NUCLEOTIDE SEQUENCE</scope>
    <source>
        <strain evidence="4">Huo1</strain>
        <tissue evidence="4">Leaf</tissue>
    </source>
</reference>
<dbReference type="SMART" id="SM00054">
    <property type="entry name" value="EFh"/>
    <property type="match status" value="2"/>
</dbReference>
<dbReference type="Proteomes" id="UP000298416">
    <property type="component" value="Unassembled WGS sequence"/>
</dbReference>
<comment type="caution">
    <text evidence="4">The sequence shown here is derived from an EMBL/GenBank/DDBJ whole genome shotgun (WGS) entry which is preliminary data.</text>
</comment>
<evidence type="ECO:0000259" key="3">
    <source>
        <dbReference type="PROSITE" id="PS50222"/>
    </source>
</evidence>
<evidence type="ECO:0000256" key="2">
    <source>
        <dbReference type="ARBA" id="ARBA00022837"/>
    </source>
</evidence>
<dbReference type="AlphaFoldDB" id="A0A8X8WP51"/>
<dbReference type="InterPro" id="IPR018247">
    <property type="entry name" value="EF_Hand_1_Ca_BS"/>
</dbReference>
<dbReference type="PANTHER" id="PTHR46311">
    <property type="entry name" value="CALCIUM-BINDING PROTEIN 8-RELATED"/>
    <property type="match status" value="1"/>
</dbReference>
<sequence length="198" mass="22920">MNCKAPVVKLDDEQLAELREIFRSFDRNNDGSLTELELGSLLRSLGLKPGPDQIDALIQKADTNSNGLIEFSEFMSLVWEEAAALLAGYAGRRGRRYVVSHAWPTIKGWRSEALKQRQEAELNQFGSGRLEDKIDKEKYREKEEMRRVQGLNIAVDIYTTKPNVKNFDYFVRSEFRLLREIRISITSQVYLQNLIEEF</sequence>
<dbReference type="CDD" id="cd00051">
    <property type="entry name" value="EFh"/>
    <property type="match status" value="1"/>
</dbReference>